<dbReference type="Pfam" id="PF25109">
    <property type="entry name" value="HAD_PNKP"/>
    <property type="match status" value="1"/>
</dbReference>
<evidence type="ECO:0000313" key="2">
    <source>
        <dbReference type="EMBL" id="UYA98676.1"/>
    </source>
</evidence>
<organism evidence="2 3">
    <name type="scientific">Xanthomonas phage vB_Xar_IVIA-DoCa5</name>
    <dbReference type="NCBI Taxonomy" id="2975532"/>
    <lineage>
        <taxon>Viruses</taxon>
        <taxon>Duplodnaviria</taxon>
        <taxon>Heunggongvirae</taxon>
        <taxon>Uroviricota</taxon>
        <taxon>Caudoviricetes</taxon>
        <taxon>Mesyanzhinovviridae</taxon>
        <taxon>Bradleyvirinae</taxon>
        <taxon>Docaquintavirus</taxon>
        <taxon>Docaquintavirus doca5</taxon>
    </lineage>
</organism>
<sequence length="155" mass="18015">MSKPLYIFDLDGTLAEVEHRRHHVEATPKRWREFYAACADDTPCQAVTRTASALFLAGADVWVWSGRSDEVREQTERWLTSHLPWFFGNLGQEPMFRMRQARDHQPDVKLKRQWLHELNPVDRARLVAVFDNRASVVGMWRSEGVACFQVAEGNF</sequence>
<dbReference type="Gene3D" id="3.40.50.1000">
    <property type="entry name" value="HAD superfamily/HAD-like"/>
    <property type="match status" value="1"/>
</dbReference>
<keyword evidence="2" id="KW-0808">Transferase</keyword>
<dbReference type="SUPFAM" id="SSF56784">
    <property type="entry name" value="HAD-like"/>
    <property type="match status" value="1"/>
</dbReference>
<gene>
    <name evidence="2" type="ORF">IVIADoCa5_6</name>
</gene>
<dbReference type="InterPro" id="IPR056782">
    <property type="entry name" value="HAD_PNKP"/>
</dbReference>
<keyword evidence="2" id="KW-0418">Kinase</keyword>
<evidence type="ECO:0000313" key="3">
    <source>
        <dbReference type="Proteomes" id="UP001164549"/>
    </source>
</evidence>
<dbReference type="GO" id="GO:0016301">
    <property type="term" value="F:kinase activity"/>
    <property type="evidence" value="ECO:0007669"/>
    <property type="project" value="UniProtKB-KW"/>
</dbReference>
<dbReference type="Proteomes" id="UP001164549">
    <property type="component" value="Segment"/>
</dbReference>
<dbReference type="InterPro" id="IPR023214">
    <property type="entry name" value="HAD_sf"/>
</dbReference>
<feature type="domain" description="Polynucleotide kinase PNKP phosphatase" evidence="1">
    <location>
        <begin position="6"/>
        <end position="155"/>
    </location>
</feature>
<protein>
    <submittedName>
        <fullName evidence="2">3'-phosphatase 5'-polynucleotide kinase</fullName>
    </submittedName>
</protein>
<name>A0A9X9NYW6_9CAUD</name>
<proteinExistence type="predicted"/>
<evidence type="ECO:0000259" key="1">
    <source>
        <dbReference type="Pfam" id="PF25109"/>
    </source>
</evidence>
<dbReference type="EMBL" id="ON932079">
    <property type="protein sequence ID" value="UYA98676.1"/>
    <property type="molecule type" value="Genomic_DNA"/>
</dbReference>
<reference evidence="2" key="1">
    <citation type="submission" date="2022-07" db="EMBL/GenBank/DDBJ databases">
        <title>Comparative analysis of new lytic phages for the biological control of phytopathogenic Xanthomonas spp.</title>
        <authorList>
            <person name="Domingo-Calap M.L."/>
            <person name="Bernabeu-Gimeno M."/>
            <person name="Aure C.M."/>
            <person name="Marco-Noales E."/>
            <person name="Domingo-Calap P."/>
        </authorList>
    </citation>
    <scope>NUCLEOTIDE SEQUENCE</scope>
</reference>
<dbReference type="InterPro" id="IPR036412">
    <property type="entry name" value="HAD-like_sf"/>
</dbReference>
<accession>A0A9X9NYW6</accession>
<keyword evidence="3" id="KW-1185">Reference proteome</keyword>